<comment type="caution">
    <text evidence="2">The sequence shown here is derived from an EMBL/GenBank/DDBJ whole genome shotgun (WGS) entry which is preliminary data.</text>
</comment>
<dbReference type="PANTHER" id="PTHR30327">
    <property type="entry name" value="UNCHARACTERIZED PROTEIN YQGE"/>
    <property type="match status" value="1"/>
</dbReference>
<dbReference type="Pfam" id="PF02622">
    <property type="entry name" value="DUF179"/>
    <property type="match status" value="1"/>
</dbReference>
<dbReference type="Proteomes" id="UP000298264">
    <property type="component" value="Unassembled WGS sequence"/>
</dbReference>
<accession>A0A4R9LT97</accession>
<dbReference type="InterPro" id="IPR003774">
    <property type="entry name" value="AlgH-like"/>
</dbReference>
<dbReference type="AlphaFoldDB" id="A0A4R9LT97"/>
<dbReference type="PANTHER" id="PTHR30327:SF1">
    <property type="entry name" value="UPF0301 PROTEIN YQGE"/>
    <property type="match status" value="1"/>
</dbReference>
<comment type="similarity">
    <text evidence="1">Belongs to the UPF0301 (AlgH) family.</text>
</comment>
<proteinExistence type="inferred from homology"/>
<gene>
    <name evidence="2" type="ORF">EHS11_06820</name>
</gene>
<sequence length="187" mass="21333">MLEVPGSTRGKILISNSSVIQDYFHKSIILMVDHDKDGAFGLTLNKPTNQTMESLIKNLPDTKHSNKRIYSGGPVDNMFVTIVHNQKDSNDPGVEIIPGIYMARSFDTMIEILQSKTTNFRVFQGYAGWAAGQLENEFEKLSWVVNEITEEQIFREDESEEIWKDALRSKGGIYKYFVEHTKDPLLN</sequence>
<dbReference type="RefSeq" id="WP_135763651.1">
    <property type="nucleotide sequence ID" value="NZ_RQHV01000042.1"/>
</dbReference>
<dbReference type="Gene3D" id="3.40.1740.10">
    <property type="entry name" value="VC0467-like"/>
    <property type="match status" value="1"/>
</dbReference>
<reference evidence="2" key="1">
    <citation type="journal article" date="2019" name="PLoS Negl. Trop. Dis.">
        <title>Revisiting the worldwide diversity of Leptospira species in the environment.</title>
        <authorList>
            <person name="Vincent A.T."/>
            <person name="Schiettekatte O."/>
            <person name="Bourhy P."/>
            <person name="Veyrier F.J."/>
            <person name="Picardeau M."/>
        </authorList>
    </citation>
    <scope>NUCLEOTIDE SEQUENCE [LARGE SCALE GENOMIC DNA]</scope>
    <source>
        <strain evidence="2">201400974</strain>
    </source>
</reference>
<dbReference type="GO" id="GO:0005829">
    <property type="term" value="C:cytosol"/>
    <property type="evidence" value="ECO:0007669"/>
    <property type="project" value="TreeGrafter"/>
</dbReference>
<dbReference type="EMBL" id="RQHV01000042">
    <property type="protein sequence ID" value="TGN10890.1"/>
    <property type="molecule type" value="Genomic_DNA"/>
</dbReference>
<evidence type="ECO:0000256" key="1">
    <source>
        <dbReference type="ARBA" id="ARBA00009600"/>
    </source>
</evidence>
<name>A0A4R9LT97_9LEPT</name>
<organism evidence="2 3">
    <name type="scientific">Leptospira ilyithenensis</name>
    <dbReference type="NCBI Taxonomy" id="2484901"/>
    <lineage>
        <taxon>Bacteria</taxon>
        <taxon>Pseudomonadati</taxon>
        <taxon>Spirochaetota</taxon>
        <taxon>Spirochaetia</taxon>
        <taxon>Leptospirales</taxon>
        <taxon>Leptospiraceae</taxon>
        <taxon>Leptospira</taxon>
    </lineage>
</organism>
<evidence type="ECO:0000313" key="3">
    <source>
        <dbReference type="Proteomes" id="UP000298264"/>
    </source>
</evidence>
<dbReference type="OrthoDB" id="9807486at2"/>
<keyword evidence="3" id="KW-1185">Reference proteome</keyword>
<dbReference type="SUPFAM" id="SSF143456">
    <property type="entry name" value="VC0467-like"/>
    <property type="match status" value="1"/>
</dbReference>
<evidence type="ECO:0000313" key="2">
    <source>
        <dbReference type="EMBL" id="TGN10890.1"/>
    </source>
</evidence>
<protein>
    <submittedName>
        <fullName evidence="2">YqgE/AlgH family protein</fullName>
    </submittedName>
</protein>